<evidence type="ECO:0008006" key="3">
    <source>
        <dbReference type="Google" id="ProtNLM"/>
    </source>
</evidence>
<reference evidence="1" key="1">
    <citation type="submission" date="2022-01" db="EMBL/GenBank/DDBJ databases">
        <title>Paenibacillus spongiae sp. nov., isolated from marine sponge.</title>
        <authorList>
            <person name="Li Z."/>
            <person name="Zhang M."/>
        </authorList>
    </citation>
    <scope>NUCLEOTIDE SEQUENCE</scope>
    <source>
        <strain evidence="1">PHS-Z3</strain>
    </source>
</reference>
<protein>
    <recommendedName>
        <fullName evidence="3">DUF4393 domain-containing protein</fullName>
    </recommendedName>
</protein>
<dbReference type="EMBL" id="CP091430">
    <property type="protein sequence ID" value="UVI27622.1"/>
    <property type="molecule type" value="Genomic_DNA"/>
</dbReference>
<dbReference type="Proteomes" id="UP001057877">
    <property type="component" value="Chromosome"/>
</dbReference>
<sequence>MDKLKRKIKDIFDVGGEGTASIIGSVISDGVAGQILPGVTSAYMSYKQKRTEQNIARFAEEVKAKEHLFDERLSRVEETVMESLKEKYVGVVTEYAIDEIQEEKIKFLVNGLLSLSLHEVVQEDFVLTYYDTLRELRMADISVLKFYYEISNGTNTNQYTDLLPSWNLDEDQYLAVREKLARLGLLKTRRESEVDHLYRNVIDIQNFLEAASKGKSAKLARFKRLTKNDNYFISMFGRSFIEFFVNEEEIVI</sequence>
<keyword evidence="2" id="KW-1185">Reference proteome</keyword>
<proteinExistence type="predicted"/>
<organism evidence="1 2">
    <name type="scientific">Paenibacillus spongiae</name>
    <dbReference type="NCBI Taxonomy" id="2909671"/>
    <lineage>
        <taxon>Bacteria</taxon>
        <taxon>Bacillati</taxon>
        <taxon>Bacillota</taxon>
        <taxon>Bacilli</taxon>
        <taxon>Bacillales</taxon>
        <taxon>Paenibacillaceae</taxon>
        <taxon>Paenibacillus</taxon>
    </lineage>
</organism>
<evidence type="ECO:0000313" key="2">
    <source>
        <dbReference type="Proteomes" id="UP001057877"/>
    </source>
</evidence>
<name>A0ABY5S188_9BACL</name>
<evidence type="ECO:0000313" key="1">
    <source>
        <dbReference type="EMBL" id="UVI27622.1"/>
    </source>
</evidence>
<accession>A0ABY5S188</accession>
<gene>
    <name evidence="1" type="ORF">L1F29_19335</name>
</gene>
<dbReference type="RefSeq" id="WP_258383712.1">
    <property type="nucleotide sequence ID" value="NZ_CP091430.1"/>
</dbReference>